<name>A0A421DKY9_9GAMM</name>
<dbReference type="AlphaFoldDB" id="A0A421DKY9"/>
<dbReference type="Proteomes" id="UP000285648">
    <property type="component" value="Unassembled WGS sequence"/>
</dbReference>
<accession>A0A421DKY9</accession>
<keyword evidence="3" id="KW-1185">Reference proteome</keyword>
<evidence type="ECO:0008006" key="4">
    <source>
        <dbReference type="Google" id="ProtNLM"/>
    </source>
</evidence>
<dbReference type="EMBL" id="MJLZ01000039">
    <property type="protein sequence ID" value="RLM20557.1"/>
    <property type="molecule type" value="Genomic_DNA"/>
</dbReference>
<protein>
    <recommendedName>
        <fullName evidence="4">DUF5667 domain-containing protein</fullName>
    </recommendedName>
</protein>
<organism evidence="2 3">
    <name type="scientific">Brenneria alni</name>
    <dbReference type="NCBI Taxonomy" id="71656"/>
    <lineage>
        <taxon>Bacteria</taxon>
        <taxon>Pseudomonadati</taxon>
        <taxon>Pseudomonadota</taxon>
        <taxon>Gammaproteobacteria</taxon>
        <taxon>Enterobacterales</taxon>
        <taxon>Pectobacteriaceae</taxon>
        <taxon>Brenneria</taxon>
    </lineage>
</organism>
<evidence type="ECO:0000256" key="1">
    <source>
        <dbReference type="SAM" id="SignalP"/>
    </source>
</evidence>
<keyword evidence="1" id="KW-0732">Signal</keyword>
<proteinExistence type="predicted"/>
<evidence type="ECO:0000313" key="2">
    <source>
        <dbReference type="EMBL" id="RLM20557.1"/>
    </source>
</evidence>
<reference evidence="2 3" key="1">
    <citation type="submission" date="2016-09" db="EMBL/GenBank/DDBJ databases">
        <authorList>
            <person name="Doonan J."/>
            <person name="Pachebat J.A."/>
            <person name="Golyshin P.N."/>
            <person name="Denman S."/>
            <person name="Mcdonald J.E."/>
        </authorList>
    </citation>
    <scope>NUCLEOTIDE SEQUENCE [LARGE SCALE GENOMIC DNA]</scope>
    <source>
        <strain evidence="2 3">NCPPB 3934</strain>
    </source>
</reference>
<gene>
    <name evidence="2" type="ORF">BIY29_14920</name>
</gene>
<feature type="chain" id="PRO_5019526289" description="DUF5667 domain-containing protein" evidence="1">
    <location>
        <begin position="26"/>
        <end position="199"/>
    </location>
</feature>
<dbReference type="RefSeq" id="WP_170158954.1">
    <property type="nucleotide sequence ID" value="NZ_MJLZ01000039.1"/>
</dbReference>
<sequence length="199" mass="22222">MSKPQKNKVTYMATAMAIAMAPVPASTLGYSDIALTHADTSTTLQVLPGSVVYLPIGDATVYLKAMTDRLNFHLRNIRLEWEEKQIPIAMEKQSPFVQKHLERELQKRITIATKFVDAVRLALNEISDDDLRGEVVSFGRAAASLRYTAEDFLSFIDQTHPPKKTSSEMIKASADEVKAMIRAEHKSLGLDIPEFDRVS</sequence>
<comment type="caution">
    <text evidence="2">The sequence shown here is derived from an EMBL/GenBank/DDBJ whole genome shotgun (WGS) entry which is preliminary data.</text>
</comment>
<evidence type="ECO:0000313" key="3">
    <source>
        <dbReference type="Proteomes" id="UP000285648"/>
    </source>
</evidence>
<feature type="signal peptide" evidence="1">
    <location>
        <begin position="1"/>
        <end position="25"/>
    </location>
</feature>